<gene>
    <name evidence="3" type="ORF">FOE67_03140</name>
</gene>
<dbReference type="InterPro" id="IPR016163">
    <property type="entry name" value="Ald_DH_C"/>
</dbReference>
<name>A0A7W3T086_9ACTN</name>
<accession>A0A7W3T086</accession>
<dbReference type="SUPFAM" id="SSF53720">
    <property type="entry name" value="ALDH-like"/>
    <property type="match status" value="1"/>
</dbReference>
<comment type="caution">
    <text evidence="3">The sequence shown here is derived from an EMBL/GenBank/DDBJ whole genome shotgun (WGS) entry which is preliminary data.</text>
</comment>
<organism evidence="3 4">
    <name type="scientific">Streptomyces calidiresistens</name>
    <dbReference type="NCBI Taxonomy" id="1485586"/>
    <lineage>
        <taxon>Bacteria</taxon>
        <taxon>Bacillati</taxon>
        <taxon>Actinomycetota</taxon>
        <taxon>Actinomycetes</taxon>
        <taxon>Kitasatosporales</taxon>
        <taxon>Streptomycetaceae</taxon>
        <taxon>Streptomyces</taxon>
    </lineage>
</organism>
<dbReference type="Gene3D" id="3.40.605.10">
    <property type="entry name" value="Aldehyde Dehydrogenase, Chain A, domain 1"/>
    <property type="match status" value="1"/>
</dbReference>
<evidence type="ECO:0000256" key="1">
    <source>
        <dbReference type="ARBA" id="ARBA00023002"/>
    </source>
</evidence>
<dbReference type="GO" id="GO:0016620">
    <property type="term" value="F:oxidoreductase activity, acting on the aldehyde or oxo group of donors, NAD or NADP as acceptor"/>
    <property type="evidence" value="ECO:0007669"/>
    <property type="project" value="InterPro"/>
</dbReference>
<dbReference type="InterPro" id="IPR016162">
    <property type="entry name" value="Ald_DH_N"/>
</dbReference>
<sequence length="538" mass="58025">MKFGVYPAYIGGRDVTGDDTRLVHTVTARTLLDDTFPGLRLKQDLDLGLVTPDMAADRVVGACVVADEAMAEQALKAAAEAAPQWRRVPLSERLKAARMIARRLLEHIDPLVEILVAEGTPRSAAMSMLTGIPFTSWSAQTLEFCSEQMEFRRHDGDREMILRRLPDGVVCINPPQNAAAVNALNGLAALIAGNTVVVRAPRGVALSCMYAMREIVAPVLEEIGAPPGTLNAFCGPPMLETWLASEHVNDVLYFGGSAKGMEFERDAVAAGKKPILELAGNDCCVVWHDADPDLAVQSITQFFLNSGQICNVPNQVIAHPAIADELIDRLVAAIREIKPGYPEDPGVVLTPVLGIDWFYDSLAEALDRGARLVHGGRRLEVDGTPSDTGFFIEPTVVRLDGLADARSLSVVRDETFFPLLPIVVPDADTPDDELLDQVVSFVNTNAYGLRNSFWSRGSSTVQRFLDNVHNAGTLKINDSHSGFVPFLPNQGGPGLTGGAFGEASHPMLRTTWLQAVSVVRPTHDAPAETQAAEKEPGS</sequence>
<dbReference type="InterPro" id="IPR015590">
    <property type="entry name" value="Aldehyde_DH_dom"/>
</dbReference>
<dbReference type="PANTHER" id="PTHR43353:SF5">
    <property type="entry name" value="SUCCINATE-SEMIALDEHYDE DEHYDROGENASE, MITOCHONDRIAL"/>
    <property type="match status" value="1"/>
</dbReference>
<evidence type="ECO:0000313" key="3">
    <source>
        <dbReference type="EMBL" id="MBB0228528.1"/>
    </source>
</evidence>
<keyword evidence="1" id="KW-0560">Oxidoreductase</keyword>
<reference evidence="4" key="1">
    <citation type="submission" date="2019-10" db="EMBL/GenBank/DDBJ databases">
        <title>Streptomyces sp. nov., a novel actinobacterium isolated from alkaline environment.</title>
        <authorList>
            <person name="Golinska P."/>
        </authorList>
    </citation>
    <scope>NUCLEOTIDE SEQUENCE [LARGE SCALE GENOMIC DNA]</scope>
    <source>
        <strain evidence="4">DSM 42108</strain>
    </source>
</reference>
<keyword evidence="4" id="KW-1185">Reference proteome</keyword>
<protein>
    <submittedName>
        <fullName evidence="3">Aldehyde dehydrogenase family protein</fullName>
    </submittedName>
</protein>
<evidence type="ECO:0000313" key="4">
    <source>
        <dbReference type="Proteomes" id="UP000530234"/>
    </source>
</evidence>
<evidence type="ECO:0000259" key="2">
    <source>
        <dbReference type="Pfam" id="PF00171"/>
    </source>
</evidence>
<dbReference type="Pfam" id="PF00171">
    <property type="entry name" value="Aldedh"/>
    <property type="match status" value="1"/>
</dbReference>
<dbReference type="RefSeq" id="WP_182660197.1">
    <property type="nucleotide sequence ID" value="NZ_VKHS01000032.1"/>
</dbReference>
<dbReference type="InterPro" id="IPR016161">
    <property type="entry name" value="Ald_DH/histidinol_DH"/>
</dbReference>
<proteinExistence type="predicted"/>
<dbReference type="InterPro" id="IPR050740">
    <property type="entry name" value="Aldehyde_DH_Superfamily"/>
</dbReference>
<dbReference type="EMBL" id="VKHS01000032">
    <property type="protein sequence ID" value="MBB0228528.1"/>
    <property type="molecule type" value="Genomic_DNA"/>
</dbReference>
<feature type="domain" description="Aldehyde dehydrogenase" evidence="2">
    <location>
        <begin position="56"/>
        <end position="488"/>
    </location>
</feature>
<dbReference type="PANTHER" id="PTHR43353">
    <property type="entry name" value="SUCCINATE-SEMIALDEHYDE DEHYDROGENASE, MITOCHONDRIAL"/>
    <property type="match status" value="1"/>
</dbReference>
<dbReference type="Gene3D" id="3.40.309.10">
    <property type="entry name" value="Aldehyde Dehydrogenase, Chain A, domain 2"/>
    <property type="match status" value="1"/>
</dbReference>
<dbReference type="AlphaFoldDB" id="A0A7W3T086"/>
<dbReference type="Proteomes" id="UP000530234">
    <property type="component" value="Unassembled WGS sequence"/>
</dbReference>